<dbReference type="InterPro" id="IPR050791">
    <property type="entry name" value="Aldo-Keto_reductase"/>
</dbReference>
<evidence type="ECO:0000259" key="2">
    <source>
        <dbReference type="Pfam" id="PF00248"/>
    </source>
</evidence>
<dbReference type="Pfam" id="PF00248">
    <property type="entry name" value="Aldo_ket_red"/>
    <property type="match status" value="1"/>
</dbReference>
<dbReference type="AlphaFoldDB" id="A0AAU7XA85"/>
<proteinExistence type="predicted"/>
<dbReference type="GO" id="GO:0005737">
    <property type="term" value="C:cytoplasm"/>
    <property type="evidence" value="ECO:0007669"/>
    <property type="project" value="TreeGrafter"/>
</dbReference>
<dbReference type="EC" id="1.1.1.-" evidence="3"/>
<dbReference type="GO" id="GO:0016491">
    <property type="term" value="F:oxidoreductase activity"/>
    <property type="evidence" value="ECO:0007669"/>
    <property type="project" value="UniProtKB-KW"/>
</dbReference>
<dbReference type="KEGG" id="mflg:ABS361_01220"/>
<reference evidence="3" key="1">
    <citation type="submission" date="2024-06" db="EMBL/GenBank/DDBJ databases">
        <title>Methylostella associata gen. nov., sp. nov., a novel Ancalomicrobiaceae-affiliated facultatively methylotrophic bacteria that feed on methanotrophs of the genus Methylococcus.</title>
        <authorList>
            <person name="Saltykova V."/>
            <person name="Danilova O.V."/>
            <person name="Oshkin I.Y."/>
            <person name="Belova S.E."/>
            <person name="Pimenov N.V."/>
            <person name="Dedysh S.N."/>
        </authorList>
    </citation>
    <scope>NUCLEOTIDE SEQUENCE</scope>
    <source>
        <strain evidence="3">S20</strain>
    </source>
</reference>
<dbReference type="PANTHER" id="PTHR43625">
    <property type="entry name" value="AFLATOXIN B1 ALDEHYDE REDUCTASE"/>
    <property type="match status" value="1"/>
</dbReference>
<keyword evidence="1 3" id="KW-0560">Oxidoreductase</keyword>
<gene>
    <name evidence="3" type="ORF">ABS361_01220</name>
</gene>
<evidence type="ECO:0000313" key="3">
    <source>
        <dbReference type="EMBL" id="XBY44956.1"/>
    </source>
</evidence>
<sequence>MKTRRLGALDVSAIGLGCMGMSHAYGGQDEAASIATLHRAIDIGVTFLDTAEVYGPYENEILVGKAIKGRRDKVTIATKFGFRIAPEAGDGVDRMAGLDGSPANAKKVADESLKRLGTDVIDLYYLHRPDPAVPIEDTVGAMADLVTAGKVRHLGLSECDPETIRRAHAVHPIAALQSEYSLWTRGIEEAVLPTIRALGIGLVPFSPLGRGFLAGSVTSTADLAANDFRKKLPRFQDDALAANARFVAVLDRIAAKHGITKAQLALAWVLSKGDDVVPIPGTRRIERLEENAAAVEVTLSAADIAEVEAAVPPDEVTGARYATGSFVPRKPGATP</sequence>
<accession>A0AAU7XA85</accession>
<dbReference type="InterPro" id="IPR023210">
    <property type="entry name" value="NADP_OxRdtase_dom"/>
</dbReference>
<dbReference type="SUPFAM" id="SSF51430">
    <property type="entry name" value="NAD(P)-linked oxidoreductase"/>
    <property type="match status" value="1"/>
</dbReference>
<protein>
    <submittedName>
        <fullName evidence="3">Aldo/keto reductase</fullName>
        <ecNumber evidence="3">1.1.1.-</ecNumber>
    </submittedName>
</protein>
<name>A0AAU7XA85_9HYPH</name>
<dbReference type="InterPro" id="IPR036812">
    <property type="entry name" value="NAD(P)_OxRdtase_dom_sf"/>
</dbReference>
<dbReference type="Gene3D" id="3.20.20.100">
    <property type="entry name" value="NADP-dependent oxidoreductase domain"/>
    <property type="match status" value="1"/>
</dbReference>
<organism evidence="3">
    <name type="scientific">Methyloraptor flagellatus</name>
    <dbReference type="NCBI Taxonomy" id="3162530"/>
    <lineage>
        <taxon>Bacteria</taxon>
        <taxon>Pseudomonadati</taxon>
        <taxon>Pseudomonadota</taxon>
        <taxon>Alphaproteobacteria</taxon>
        <taxon>Hyphomicrobiales</taxon>
        <taxon>Ancalomicrobiaceae</taxon>
        <taxon>Methyloraptor</taxon>
    </lineage>
</organism>
<dbReference type="RefSeq" id="WP_407050048.1">
    <property type="nucleotide sequence ID" value="NZ_CP158568.1"/>
</dbReference>
<dbReference type="CDD" id="cd19076">
    <property type="entry name" value="AKR_AKR13A_13D"/>
    <property type="match status" value="1"/>
</dbReference>
<dbReference type="EMBL" id="CP158568">
    <property type="protein sequence ID" value="XBY44956.1"/>
    <property type="molecule type" value="Genomic_DNA"/>
</dbReference>
<evidence type="ECO:0000256" key="1">
    <source>
        <dbReference type="ARBA" id="ARBA00023002"/>
    </source>
</evidence>
<feature type="domain" description="NADP-dependent oxidoreductase" evidence="2">
    <location>
        <begin position="13"/>
        <end position="310"/>
    </location>
</feature>
<dbReference type="PANTHER" id="PTHR43625:SF40">
    <property type="entry name" value="ALDO-KETO REDUCTASE YAKC [NADP(+)]"/>
    <property type="match status" value="1"/>
</dbReference>